<evidence type="ECO:0008006" key="3">
    <source>
        <dbReference type="Google" id="ProtNLM"/>
    </source>
</evidence>
<accession>A0A6J5QI43</accession>
<name>A0A6J5QI43_9CAUD</name>
<proteinExistence type="predicted"/>
<gene>
    <name evidence="1" type="ORF">UFOVP1101_27</name>
    <name evidence="2" type="ORF">UFOVP1362_55</name>
</gene>
<evidence type="ECO:0000313" key="2">
    <source>
        <dbReference type="EMBL" id="CAB4202072.1"/>
    </source>
</evidence>
<organism evidence="1">
    <name type="scientific">uncultured Caudovirales phage</name>
    <dbReference type="NCBI Taxonomy" id="2100421"/>
    <lineage>
        <taxon>Viruses</taxon>
        <taxon>Duplodnaviria</taxon>
        <taxon>Heunggongvirae</taxon>
        <taxon>Uroviricota</taxon>
        <taxon>Caudoviricetes</taxon>
        <taxon>Peduoviridae</taxon>
        <taxon>Maltschvirus</taxon>
        <taxon>Maltschvirus maltsch</taxon>
    </lineage>
</organism>
<dbReference type="EMBL" id="LR797059">
    <property type="protein sequence ID" value="CAB4183993.1"/>
    <property type="molecule type" value="Genomic_DNA"/>
</dbReference>
<protein>
    <recommendedName>
        <fullName evidence="3">Tail fiber domain-containing protein</fullName>
    </recommendedName>
</protein>
<evidence type="ECO:0000313" key="1">
    <source>
        <dbReference type="EMBL" id="CAB4183993.1"/>
    </source>
</evidence>
<dbReference type="EMBL" id="LR797311">
    <property type="protein sequence ID" value="CAB4202072.1"/>
    <property type="molecule type" value="Genomic_DNA"/>
</dbReference>
<reference evidence="1" key="1">
    <citation type="submission" date="2020-05" db="EMBL/GenBank/DDBJ databases">
        <authorList>
            <person name="Chiriac C."/>
            <person name="Salcher M."/>
            <person name="Ghai R."/>
            <person name="Kavagutti S V."/>
        </authorList>
    </citation>
    <scope>NUCLEOTIDE SEQUENCE</scope>
</reference>
<sequence>MANPLVMSGGLFQQGNLPWWLTYTGGQNPETGYIEYKFFDKNTGQPVTQDPSGNFSYQDGSTPSYGAPANASVIGAGSPGLTQLRLADGTTANATLLTGDTGDYSQLFQGLVPGQGIAQVPGQGASPPQVVRGSDGQLYSVLQPGSQITRSRPDNTGFGSLFAKDFLPIVTAAMGGAGLSGGLASTFGGGATGAAAAGATMGGANALLTGGDVAGGILKGGALGGAGYGIGNAMSSTGFPAPVQAGASNFLTNLLGGQSPTQAAVGGAIAGANKAFASPSGTASDFYGNTAGTDYRLSSNNLVPSGNAPLPTVPATTGGKMADSYYGDTGGMTDPNAGVSGMDFYGNTAGSTNTDYGIPASQAGGGGGSAIPDWLSKFFATQGVPGALISGAGSLLAANMTGNAARDAAARSAQASQAATALQAQQYADAQARSKPYYDAGVNALAQYQNPELTRPFAMSDFTADPGYGFRMDQGMKALNQSMAAKGLGVSGTGIKGAIDYGQGMGSQEYQNAYNRYTGNQATQRNTLANIAGFGPPAASATTAAGTNYATNAGNLGVNAANTLGNADMASTAAQASAYGGIGNALGRAFSPDPYSAMLAQMMQKQYGV</sequence>